<feature type="compositionally biased region" description="Basic and acidic residues" evidence="1">
    <location>
        <begin position="1"/>
        <end position="16"/>
    </location>
</feature>
<dbReference type="EMBL" id="CP144751">
    <property type="protein sequence ID" value="WVZ83712.1"/>
    <property type="molecule type" value="Genomic_DNA"/>
</dbReference>
<reference evidence="2 3" key="1">
    <citation type="submission" date="2024-02" db="EMBL/GenBank/DDBJ databases">
        <title>High-quality chromosome-scale genome assembly of Pensacola bahiagrass (Paspalum notatum Flugge var. saurae).</title>
        <authorList>
            <person name="Vega J.M."/>
            <person name="Podio M."/>
            <person name="Orjuela J."/>
            <person name="Siena L.A."/>
            <person name="Pessino S.C."/>
            <person name="Combes M.C."/>
            <person name="Mariac C."/>
            <person name="Albertini E."/>
            <person name="Pupilli F."/>
            <person name="Ortiz J.P.A."/>
            <person name="Leblanc O."/>
        </authorList>
    </citation>
    <scope>NUCLEOTIDE SEQUENCE [LARGE SCALE GENOMIC DNA]</scope>
    <source>
        <strain evidence="2">R1</strain>
        <tissue evidence="2">Leaf</tissue>
    </source>
</reference>
<sequence length="91" mass="10477">MTHDLKPNLRDHDETKWTNGSHTDDPTDDATDQKTKWMRQPKRSHQNWQTQRKEDEASPAPKGAKSHDDEGQYQPGDPCDDPEHSKSQNQG</sequence>
<keyword evidence="3" id="KW-1185">Reference proteome</keyword>
<feature type="region of interest" description="Disordered" evidence="1">
    <location>
        <begin position="1"/>
        <end position="91"/>
    </location>
</feature>
<proteinExistence type="predicted"/>
<gene>
    <name evidence="2" type="ORF">U9M48_030832</name>
</gene>
<feature type="compositionally biased region" description="Basic residues" evidence="1">
    <location>
        <begin position="36"/>
        <end position="45"/>
    </location>
</feature>
<evidence type="ECO:0000313" key="2">
    <source>
        <dbReference type="EMBL" id="WVZ83712.1"/>
    </source>
</evidence>
<protein>
    <submittedName>
        <fullName evidence="2">Uncharacterized protein</fullName>
    </submittedName>
</protein>
<evidence type="ECO:0000313" key="3">
    <source>
        <dbReference type="Proteomes" id="UP001341281"/>
    </source>
</evidence>
<dbReference type="Proteomes" id="UP001341281">
    <property type="component" value="Chromosome 07"/>
</dbReference>
<dbReference type="AlphaFoldDB" id="A0AAQ3X321"/>
<evidence type="ECO:0000256" key="1">
    <source>
        <dbReference type="SAM" id="MobiDB-lite"/>
    </source>
</evidence>
<name>A0AAQ3X321_PASNO</name>
<accession>A0AAQ3X321</accession>
<organism evidence="2 3">
    <name type="scientific">Paspalum notatum var. saurae</name>
    <dbReference type="NCBI Taxonomy" id="547442"/>
    <lineage>
        <taxon>Eukaryota</taxon>
        <taxon>Viridiplantae</taxon>
        <taxon>Streptophyta</taxon>
        <taxon>Embryophyta</taxon>
        <taxon>Tracheophyta</taxon>
        <taxon>Spermatophyta</taxon>
        <taxon>Magnoliopsida</taxon>
        <taxon>Liliopsida</taxon>
        <taxon>Poales</taxon>
        <taxon>Poaceae</taxon>
        <taxon>PACMAD clade</taxon>
        <taxon>Panicoideae</taxon>
        <taxon>Andropogonodae</taxon>
        <taxon>Paspaleae</taxon>
        <taxon>Paspalinae</taxon>
        <taxon>Paspalum</taxon>
    </lineage>
</organism>
<feature type="compositionally biased region" description="Basic and acidic residues" evidence="1">
    <location>
        <begin position="81"/>
        <end position="91"/>
    </location>
</feature>